<gene>
    <name evidence="2" type="ORF">SAMN04488085_103280</name>
</gene>
<dbReference type="STRING" id="504800.SAMN04488085_103280"/>
<dbReference type="Proteomes" id="UP000199152">
    <property type="component" value="Unassembled WGS sequence"/>
</dbReference>
<dbReference type="GO" id="GO:0016787">
    <property type="term" value="F:hydrolase activity"/>
    <property type="evidence" value="ECO:0007669"/>
    <property type="project" value="InterPro"/>
</dbReference>
<dbReference type="OrthoDB" id="5380150at2"/>
<dbReference type="RefSeq" id="WP_091322483.1">
    <property type="nucleotide sequence ID" value="NZ_FOSW01000003.1"/>
</dbReference>
<reference evidence="2 3" key="1">
    <citation type="submission" date="2016-10" db="EMBL/GenBank/DDBJ databases">
        <authorList>
            <person name="de Groot N.N."/>
        </authorList>
    </citation>
    <scope>NUCLEOTIDE SEQUENCE [LARGE SCALE GENOMIC DNA]</scope>
    <source>
        <strain evidence="2 3">DSM 45317</strain>
    </source>
</reference>
<dbReference type="InterPro" id="IPR004843">
    <property type="entry name" value="Calcineurin-like_PHP"/>
</dbReference>
<name>A0A1I4C0B2_9ACTN</name>
<dbReference type="InterPro" id="IPR029052">
    <property type="entry name" value="Metallo-depent_PP-like"/>
</dbReference>
<dbReference type="Pfam" id="PF00149">
    <property type="entry name" value="Metallophos"/>
    <property type="match status" value="1"/>
</dbReference>
<dbReference type="InParanoid" id="A0A1I4C0B2"/>
<dbReference type="EMBL" id="FOSW01000003">
    <property type="protein sequence ID" value="SFK74375.1"/>
    <property type="molecule type" value="Genomic_DNA"/>
</dbReference>
<feature type="domain" description="Calcineurin-like phosphoesterase" evidence="1">
    <location>
        <begin position="16"/>
        <end position="231"/>
    </location>
</feature>
<keyword evidence="3" id="KW-1185">Reference proteome</keyword>
<sequence length="283" mass="31162">MSTAVESPLAMPAGGRVLVVGDVHGSEPHLLRLVQGAAEAGLSTIVQLGDTFGTHPARSARAMDAVSCACVEHGVTFLWLDGNHDRHVGLLDRLPTDPVTGLHPCRPHVWHLPRGASWTWGGCRWTAVGGAVSVDAAVRTYGEDWWIEEELTDADIDRVVAEVGATDVLLSHDRPAWVEPALGQAPGAWWRHMPFRWSEDDFRRSQAHQRRLDRLVTALRPKLHMHGHLHRRYDLVTDESPWGGRTRVSGLAHEPMQGNTLVVPCAPDFDRLLADTGTQGDAW</sequence>
<proteinExistence type="predicted"/>
<accession>A0A1I4C0B2</accession>
<dbReference type="AlphaFoldDB" id="A0A1I4C0B2"/>
<dbReference type="SUPFAM" id="SSF56300">
    <property type="entry name" value="Metallo-dependent phosphatases"/>
    <property type="match status" value="1"/>
</dbReference>
<evidence type="ECO:0000313" key="3">
    <source>
        <dbReference type="Proteomes" id="UP000199152"/>
    </source>
</evidence>
<organism evidence="2 3">
    <name type="scientific">Geodermatophilus ruber</name>
    <dbReference type="NCBI Taxonomy" id="504800"/>
    <lineage>
        <taxon>Bacteria</taxon>
        <taxon>Bacillati</taxon>
        <taxon>Actinomycetota</taxon>
        <taxon>Actinomycetes</taxon>
        <taxon>Geodermatophilales</taxon>
        <taxon>Geodermatophilaceae</taxon>
        <taxon>Geodermatophilus</taxon>
    </lineage>
</organism>
<dbReference type="Gene3D" id="3.60.21.10">
    <property type="match status" value="1"/>
</dbReference>
<protein>
    <submittedName>
        <fullName evidence="2">Predicted phosphoesterase</fullName>
    </submittedName>
</protein>
<evidence type="ECO:0000313" key="2">
    <source>
        <dbReference type="EMBL" id="SFK74375.1"/>
    </source>
</evidence>
<evidence type="ECO:0000259" key="1">
    <source>
        <dbReference type="Pfam" id="PF00149"/>
    </source>
</evidence>